<name>A0ACC1LS75_9FUNG</name>
<protein>
    <submittedName>
        <fullName evidence="1">Uncharacterized protein</fullName>
    </submittedName>
</protein>
<feature type="non-terminal residue" evidence="1">
    <location>
        <position position="1"/>
    </location>
</feature>
<reference evidence="1" key="1">
    <citation type="submission" date="2022-07" db="EMBL/GenBank/DDBJ databases">
        <title>Phylogenomic reconstructions and comparative analyses of Kickxellomycotina fungi.</title>
        <authorList>
            <person name="Reynolds N.K."/>
            <person name="Stajich J.E."/>
            <person name="Barry K."/>
            <person name="Grigoriev I.V."/>
            <person name="Crous P."/>
            <person name="Smith M.E."/>
        </authorList>
    </citation>
    <scope>NUCLEOTIDE SEQUENCE</scope>
    <source>
        <strain evidence="1">CBS 190363</strain>
    </source>
</reference>
<keyword evidence="2" id="KW-1185">Reference proteome</keyword>
<evidence type="ECO:0000313" key="1">
    <source>
        <dbReference type="EMBL" id="KAJ2877829.1"/>
    </source>
</evidence>
<gene>
    <name evidence="1" type="ORF">IWW38_006478</name>
</gene>
<proteinExistence type="predicted"/>
<dbReference type="EMBL" id="JANBVB010003710">
    <property type="protein sequence ID" value="KAJ2877829.1"/>
    <property type="molecule type" value="Genomic_DNA"/>
</dbReference>
<accession>A0ACC1LS75</accession>
<comment type="caution">
    <text evidence="1">The sequence shown here is derived from an EMBL/GenBank/DDBJ whole genome shotgun (WGS) entry which is preliminary data.</text>
</comment>
<sequence>LTELQQRIADKRKLRAEAEKEEQRQNELLRRKAGQDVTEQKEKLKDQMMLREIEKQKRVKEEDKRAKQKIKDQIEQDKRDRAARVAKEKAERDGAAAGSLSGQKEELDAAAAPSMLQSGLPKITTTSNQTRLQIRPMLQSSKGGPAPPVTHVFAADQTLKDVIEFVKKEIPHVGSHFKLSTSFPRKDFESRHESMTLKELGLVPNAALILTT</sequence>
<organism evidence="1 2">
    <name type="scientific">Coemansia aciculifera</name>
    <dbReference type="NCBI Taxonomy" id="417176"/>
    <lineage>
        <taxon>Eukaryota</taxon>
        <taxon>Fungi</taxon>
        <taxon>Fungi incertae sedis</taxon>
        <taxon>Zoopagomycota</taxon>
        <taxon>Kickxellomycotina</taxon>
        <taxon>Kickxellomycetes</taxon>
        <taxon>Kickxellales</taxon>
        <taxon>Kickxellaceae</taxon>
        <taxon>Coemansia</taxon>
    </lineage>
</organism>
<evidence type="ECO:0000313" key="2">
    <source>
        <dbReference type="Proteomes" id="UP001139981"/>
    </source>
</evidence>
<dbReference type="Proteomes" id="UP001139981">
    <property type="component" value="Unassembled WGS sequence"/>
</dbReference>